<evidence type="ECO:0000313" key="2">
    <source>
        <dbReference type="EMBL" id="AEM72017.1"/>
    </source>
</evidence>
<dbReference type="HOGENOM" id="CLU_2700737_0_0_10"/>
<name>G2PK32_ALLRU</name>
<dbReference type="Proteomes" id="UP000008908">
    <property type="component" value="Chromosome"/>
</dbReference>
<keyword evidence="1" id="KW-1133">Transmembrane helix</keyword>
<organism evidence="2 3">
    <name type="scientific">Allomuricauda ruestringensis (strain DSM 13258 / CIP 107369 / LMG 19739 / B1)</name>
    <name type="common">Muricauda ruestringensis</name>
    <dbReference type="NCBI Taxonomy" id="886377"/>
    <lineage>
        <taxon>Bacteria</taxon>
        <taxon>Pseudomonadati</taxon>
        <taxon>Bacteroidota</taxon>
        <taxon>Flavobacteriia</taxon>
        <taxon>Flavobacteriales</taxon>
        <taxon>Flavobacteriaceae</taxon>
        <taxon>Flagellimonas</taxon>
    </lineage>
</organism>
<keyword evidence="1" id="KW-0472">Membrane</keyword>
<evidence type="ECO:0000313" key="3">
    <source>
        <dbReference type="Proteomes" id="UP000008908"/>
    </source>
</evidence>
<feature type="transmembrane region" description="Helical" evidence="1">
    <location>
        <begin position="46"/>
        <end position="69"/>
    </location>
</feature>
<dbReference type="STRING" id="886377.Murru_2995"/>
<keyword evidence="1" id="KW-0812">Transmembrane</keyword>
<dbReference type="KEGG" id="mrs:Murru_2995"/>
<dbReference type="AlphaFoldDB" id="G2PK32"/>
<gene>
    <name evidence="2" type="ordered locus">Murru_2995</name>
</gene>
<protein>
    <submittedName>
        <fullName evidence="2">Uncharacterized protein</fullName>
    </submittedName>
</protein>
<reference evidence="3" key="1">
    <citation type="submission" date="2011-08" db="EMBL/GenBank/DDBJ databases">
        <title>The complete genome of Muricauda ruestringensis DSM 13258.</title>
        <authorList>
            <person name="Lucas S."/>
            <person name="Han J."/>
            <person name="Lapidus A."/>
            <person name="Bruce D."/>
            <person name="Goodwin L."/>
            <person name="Pitluck S."/>
            <person name="Peters L."/>
            <person name="Kyrpides N."/>
            <person name="Mavromatis K."/>
            <person name="Ivanova N."/>
            <person name="Ovchinnikova G."/>
            <person name="Teshima H."/>
            <person name="Detter J.C."/>
            <person name="Tapia R."/>
            <person name="Han C."/>
            <person name="Land M."/>
            <person name="Hauser L."/>
            <person name="Markowitz V."/>
            <person name="Cheng J.-F."/>
            <person name="Hugenholtz P."/>
            <person name="Woyke T."/>
            <person name="Wu D."/>
            <person name="Spring S."/>
            <person name="Schroeder M."/>
            <person name="Brambilla E."/>
            <person name="Klenk H.-P."/>
            <person name="Eisen J.A."/>
        </authorList>
    </citation>
    <scope>NUCLEOTIDE SEQUENCE [LARGE SCALE GENOMIC DNA]</scope>
    <source>
        <strain evidence="3">DSM 13258 / LMG 19739 / B1</strain>
    </source>
</reference>
<reference evidence="2 3" key="2">
    <citation type="journal article" date="2012" name="Stand. Genomic Sci.">
        <title>Complete genome sequence of the facultatively anaerobic, appendaged bacterium Muricauda ruestringensis type strain (B1(T)).</title>
        <authorList>
            <person name="Huntemann M."/>
            <person name="Teshima H."/>
            <person name="Lapidus A."/>
            <person name="Nolan M."/>
            <person name="Lucas S."/>
            <person name="Hammon N."/>
            <person name="Deshpande S."/>
            <person name="Cheng J.F."/>
            <person name="Tapia R."/>
            <person name="Goodwin L.A."/>
            <person name="Pitluck S."/>
            <person name="Liolios K."/>
            <person name="Pagani I."/>
            <person name="Ivanova N."/>
            <person name="Mavromatis K."/>
            <person name="Mikhailova N."/>
            <person name="Pati A."/>
            <person name="Chen A."/>
            <person name="Palaniappan K."/>
            <person name="Land M."/>
            <person name="Hauser L."/>
            <person name="Pan C."/>
            <person name="Brambilla E.M."/>
            <person name="Rohde M."/>
            <person name="Spring S."/>
            <person name="Goker M."/>
            <person name="Detter J.C."/>
            <person name="Bristow J."/>
            <person name="Eisen J.A."/>
            <person name="Markowitz V."/>
            <person name="Hugenholtz P."/>
            <person name="Kyrpides N.C."/>
            <person name="Klenk H.P."/>
            <person name="Woyke T."/>
        </authorList>
    </citation>
    <scope>NUCLEOTIDE SEQUENCE [LARGE SCALE GENOMIC DNA]</scope>
    <source>
        <strain evidence="3">DSM 13258 / LMG 19739 / B1</strain>
    </source>
</reference>
<sequence>MAIREICVKKEKEQRENNKRQEIRDHFGLRTSDIEHQTPITITEAIVLYLILIHLLRTGAFNLMSNILYRNVK</sequence>
<dbReference type="EMBL" id="CP002999">
    <property type="protein sequence ID" value="AEM72017.1"/>
    <property type="molecule type" value="Genomic_DNA"/>
</dbReference>
<proteinExistence type="predicted"/>
<keyword evidence="3" id="KW-1185">Reference proteome</keyword>
<evidence type="ECO:0000256" key="1">
    <source>
        <dbReference type="SAM" id="Phobius"/>
    </source>
</evidence>
<accession>G2PK32</accession>